<sequence>MAKRLVLFNHTGSISNTPSIYNLGRTLAENYRVLMVDADPQCSLTRLTLGEGFDRYYLNEHTRLHNLKDGVQNVFHWHPDPIRAIACPKVAHAQDFRLLPGHPNLSEYDFLLGYAHDARDTFTTLGCIPGAFNELMSLVETKYDIDFTLINLAPGLSPTNQNLFLHSDVFAIPACHDPFFAMALRTMTAVLPRWSRWKSGSMERLSDSSYPLRPGIPKFGGTLVPQCGDSQATHVAYAAEINAALAKELIPLLATAGMTFSNDIYAAVLNRQDFRLGELPQSQDARLTCPLTDVANKLVTLMENA</sequence>
<evidence type="ECO:0000313" key="2">
    <source>
        <dbReference type="EMBL" id="VVE29582.1"/>
    </source>
</evidence>
<dbReference type="PANTHER" id="PTHR13696:SF52">
    <property type="entry name" value="PARA FAMILY PROTEIN CT_582"/>
    <property type="match status" value="1"/>
</dbReference>
<dbReference type="PANTHER" id="PTHR13696">
    <property type="entry name" value="P-LOOP CONTAINING NUCLEOSIDE TRIPHOSPHATE HYDROLASE"/>
    <property type="match status" value="1"/>
</dbReference>
<proteinExistence type="predicted"/>
<name>A0A5E4WZW5_9BURK</name>
<organism evidence="2 3">
    <name type="scientific">Pandoraea commovens</name>
    <dbReference type="NCBI Taxonomy" id="2508289"/>
    <lineage>
        <taxon>Bacteria</taxon>
        <taxon>Pseudomonadati</taxon>
        <taxon>Pseudomonadota</taxon>
        <taxon>Betaproteobacteria</taxon>
        <taxon>Burkholderiales</taxon>
        <taxon>Burkholderiaceae</taxon>
        <taxon>Pandoraea</taxon>
    </lineage>
</organism>
<accession>A0A5E4WZW5</accession>
<dbReference type="EMBL" id="CABPSA010000006">
    <property type="protein sequence ID" value="VVE29582.1"/>
    <property type="molecule type" value="Genomic_DNA"/>
</dbReference>
<dbReference type="Gene3D" id="3.40.50.300">
    <property type="entry name" value="P-loop containing nucleotide triphosphate hydrolases"/>
    <property type="match status" value="1"/>
</dbReference>
<dbReference type="RefSeq" id="WP_174984893.1">
    <property type="nucleotide sequence ID" value="NZ_CABPSA010000006.1"/>
</dbReference>
<evidence type="ECO:0000313" key="3">
    <source>
        <dbReference type="Proteomes" id="UP000343335"/>
    </source>
</evidence>
<feature type="domain" description="AAA" evidence="1">
    <location>
        <begin position="4"/>
        <end position="182"/>
    </location>
</feature>
<dbReference type="InterPro" id="IPR027417">
    <property type="entry name" value="P-loop_NTPase"/>
</dbReference>
<reference evidence="2 3" key="1">
    <citation type="submission" date="2019-08" db="EMBL/GenBank/DDBJ databases">
        <authorList>
            <person name="Peeters C."/>
        </authorList>
    </citation>
    <scope>NUCLEOTIDE SEQUENCE [LARGE SCALE GENOMIC DNA]</scope>
    <source>
        <strain evidence="2 3">LMG 31010</strain>
    </source>
</reference>
<dbReference type="AlphaFoldDB" id="A0A5E4WZW5"/>
<dbReference type="InterPro" id="IPR050678">
    <property type="entry name" value="DNA_Partitioning_ATPase"/>
</dbReference>
<dbReference type="Proteomes" id="UP000343335">
    <property type="component" value="Unassembled WGS sequence"/>
</dbReference>
<dbReference type="InterPro" id="IPR025669">
    <property type="entry name" value="AAA_dom"/>
</dbReference>
<gene>
    <name evidence="2" type="ORF">PCO31010_03601</name>
</gene>
<evidence type="ECO:0000259" key="1">
    <source>
        <dbReference type="Pfam" id="PF13614"/>
    </source>
</evidence>
<protein>
    <submittedName>
        <fullName evidence="2">Chromosome partitioning protein ParA</fullName>
    </submittedName>
</protein>
<dbReference type="SUPFAM" id="SSF52540">
    <property type="entry name" value="P-loop containing nucleoside triphosphate hydrolases"/>
    <property type="match status" value="1"/>
</dbReference>
<dbReference type="Pfam" id="PF13614">
    <property type="entry name" value="AAA_31"/>
    <property type="match status" value="1"/>
</dbReference>